<dbReference type="Proteomes" id="UP000024900">
    <property type="component" value="Unassembled WGS sequence"/>
</dbReference>
<organism evidence="2 3">
    <name type="scientific">Bradyrhizobium diazoefficiens SEMIA 5080</name>
    <dbReference type="NCBI Taxonomy" id="754504"/>
    <lineage>
        <taxon>Bacteria</taxon>
        <taxon>Pseudomonadati</taxon>
        <taxon>Pseudomonadota</taxon>
        <taxon>Alphaproteobacteria</taxon>
        <taxon>Hyphomicrobiales</taxon>
        <taxon>Nitrobacteraceae</taxon>
        <taxon>Bradyrhizobium</taxon>
    </lineage>
</organism>
<gene>
    <name evidence="2" type="ORF">BJA5080_06288</name>
</gene>
<dbReference type="AlphaFoldDB" id="A0A837CP40"/>
<protein>
    <recommendedName>
        <fullName evidence="1">RepB plasmid partition domain-containing protein</fullName>
    </recommendedName>
</protein>
<name>A0A837CP40_9BRAD</name>
<dbReference type="RefSeq" id="WP_028175954.1">
    <property type="nucleotide sequence ID" value="NZ_ADOU02000004.1"/>
</dbReference>
<dbReference type="EMBL" id="ADOU02000004">
    <property type="protein sequence ID" value="KGJ71069.1"/>
    <property type="molecule type" value="Genomic_DNA"/>
</dbReference>
<proteinExistence type="predicted"/>
<evidence type="ECO:0000313" key="2">
    <source>
        <dbReference type="EMBL" id="KGJ71069.1"/>
    </source>
</evidence>
<dbReference type="InterPro" id="IPR011111">
    <property type="entry name" value="Plasmid_RepB"/>
</dbReference>
<evidence type="ECO:0000259" key="1">
    <source>
        <dbReference type="Pfam" id="PF07506"/>
    </source>
</evidence>
<evidence type="ECO:0000313" key="3">
    <source>
        <dbReference type="Proteomes" id="UP000024900"/>
    </source>
</evidence>
<reference evidence="2 3" key="1">
    <citation type="journal article" date="2014" name="BMC Genomics">
        <title>Comparative genomics of Bradyrhizobium japonicum CPAC 15 and Bradyrhizobium diazoefficiens CPAC 7: elite model strains for understanding symbiotic performance with soybean.</title>
        <authorList>
            <person name="Siqueira A.F."/>
            <person name="Ormeno-Orrillo E."/>
            <person name="Souza R.C."/>
            <person name="Rodrigues E.P."/>
            <person name="Almeida L.G."/>
            <person name="Barcellos F.G."/>
            <person name="Batista J.S."/>
            <person name="Nakatami A.S."/>
            <person name="Martinez-Romero E."/>
            <person name="Vasconcelos A.T."/>
            <person name="Hungria M."/>
        </authorList>
    </citation>
    <scope>NUCLEOTIDE SEQUENCE [LARGE SCALE GENOMIC DNA]</scope>
    <source>
        <strain evidence="2 3">SEMIA 5080</strain>
    </source>
</reference>
<comment type="caution">
    <text evidence="2">The sequence shown here is derived from an EMBL/GenBank/DDBJ whole genome shotgun (WGS) entry which is preliminary data.</text>
</comment>
<feature type="domain" description="RepB plasmid partition" evidence="1">
    <location>
        <begin position="5"/>
        <end position="78"/>
    </location>
</feature>
<dbReference type="Pfam" id="PF07506">
    <property type="entry name" value="RepB"/>
    <property type="match status" value="1"/>
</dbReference>
<accession>A0A837CP40</accession>
<sequence>MNETSQRTTRALDINVRGVSRKVQLLAGLCEEVVSLLKDNVWPLAVFDVLRKMNPLRQIEAAELLINANSFLVSYASAFWLERRKHN</sequence>